<dbReference type="Pfam" id="PF00293">
    <property type="entry name" value="NUDIX"/>
    <property type="match status" value="1"/>
</dbReference>
<gene>
    <name evidence="4" type="ORF">N2K84_11425</name>
</gene>
<comment type="cofactor">
    <cofactor evidence="1">
        <name>Mg(2+)</name>
        <dbReference type="ChEBI" id="CHEBI:18420"/>
    </cofactor>
</comment>
<dbReference type="InterPro" id="IPR020084">
    <property type="entry name" value="NUDIX_hydrolase_CS"/>
</dbReference>
<evidence type="ECO:0000313" key="4">
    <source>
        <dbReference type="EMBL" id="MCW0483344.1"/>
    </source>
</evidence>
<dbReference type="PANTHER" id="PTHR43046">
    <property type="entry name" value="GDP-MANNOSE MANNOSYL HYDROLASE"/>
    <property type="match status" value="1"/>
</dbReference>
<name>A0AA41Y4L6_9BACT</name>
<dbReference type="AlphaFoldDB" id="A0AA41Y4L6"/>
<dbReference type="CDD" id="cd03673">
    <property type="entry name" value="NUDIX_Ap6A_hydrolase"/>
    <property type="match status" value="1"/>
</dbReference>
<evidence type="ECO:0000256" key="2">
    <source>
        <dbReference type="ARBA" id="ARBA00022801"/>
    </source>
</evidence>
<keyword evidence="2" id="KW-0378">Hydrolase</keyword>
<dbReference type="PANTHER" id="PTHR43046:SF2">
    <property type="entry name" value="8-OXO-DGTP DIPHOSPHATASE-RELATED"/>
    <property type="match status" value="1"/>
</dbReference>
<proteinExistence type="predicted"/>
<reference evidence="4" key="1">
    <citation type="submission" date="2022-10" db="EMBL/GenBank/DDBJ databases">
        <title>Gaoshiqiia sediminis gen. nov., sp. nov., isolated from coastal sediment.</title>
        <authorList>
            <person name="Yu W.X."/>
            <person name="Mu D.S."/>
            <person name="Du J.Z."/>
            <person name="Liang Y.Q."/>
        </authorList>
    </citation>
    <scope>NUCLEOTIDE SEQUENCE</scope>
    <source>
        <strain evidence="4">A06</strain>
    </source>
</reference>
<dbReference type="RefSeq" id="WP_282591946.1">
    <property type="nucleotide sequence ID" value="NZ_JAPAAF010000015.1"/>
</dbReference>
<sequence>MYKVFFNEYQLRFLFENKNSSRVNIGQCIDIECFDDFWGLIERLESGKYAEELFIGCRISPNLLKQLINEMTLIPAAGGLVKNEHDQYLFIRRLGRWDLPKGKIEKHEPVRDAALREVEEECGLSNLQILRELPPTFHIYRSPYIREKNNLVWKQTSWFEMIHTGQGALVPQIEEDIEEVRWFGRHELDEVYACTYANLKELLHFYFA</sequence>
<accession>A0AA41Y4L6</accession>
<organism evidence="4 5">
    <name type="scientific">Gaoshiqia sediminis</name>
    <dbReference type="NCBI Taxonomy" id="2986998"/>
    <lineage>
        <taxon>Bacteria</taxon>
        <taxon>Pseudomonadati</taxon>
        <taxon>Bacteroidota</taxon>
        <taxon>Bacteroidia</taxon>
        <taxon>Marinilabiliales</taxon>
        <taxon>Prolixibacteraceae</taxon>
        <taxon>Gaoshiqia</taxon>
    </lineage>
</organism>
<comment type="caution">
    <text evidence="4">The sequence shown here is derived from an EMBL/GenBank/DDBJ whole genome shotgun (WGS) entry which is preliminary data.</text>
</comment>
<evidence type="ECO:0000256" key="1">
    <source>
        <dbReference type="ARBA" id="ARBA00001946"/>
    </source>
</evidence>
<evidence type="ECO:0000259" key="3">
    <source>
        <dbReference type="PROSITE" id="PS51462"/>
    </source>
</evidence>
<dbReference type="SUPFAM" id="SSF55811">
    <property type="entry name" value="Nudix"/>
    <property type="match status" value="1"/>
</dbReference>
<dbReference type="Proteomes" id="UP001163821">
    <property type="component" value="Unassembled WGS sequence"/>
</dbReference>
<dbReference type="Gene3D" id="3.90.79.10">
    <property type="entry name" value="Nucleoside Triphosphate Pyrophosphohydrolase"/>
    <property type="match status" value="1"/>
</dbReference>
<dbReference type="PROSITE" id="PS00893">
    <property type="entry name" value="NUDIX_BOX"/>
    <property type="match status" value="1"/>
</dbReference>
<protein>
    <submittedName>
        <fullName evidence="4">NUDIX domain-containing protein</fullName>
    </submittedName>
</protein>
<keyword evidence="5" id="KW-1185">Reference proteome</keyword>
<dbReference type="PROSITE" id="PS51462">
    <property type="entry name" value="NUDIX"/>
    <property type="match status" value="1"/>
</dbReference>
<dbReference type="EMBL" id="JAPAAF010000015">
    <property type="protein sequence ID" value="MCW0483344.1"/>
    <property type="molecule type" value="Genomic_DNA"/>
</dbReference>
<dbReference type="InterPro" id="IPR000086">
    <property type="entry name" value="NUDIX_hydrolase_dom"/>
</dbReference>
<evidence type="ECO:0000313" key="5">
    <source>
        <dbReference type="Proteomes" id="UP001163821"/>
    </source>
</evidence>
<feature type="domain" description="Nudix hydrolase" evidence="3">
    <location>
        <begin position="72"/>
        <end position="207"/>
    </location>
</feature>
<dbReference type="GO" id="GO:0016787">
    <property type="term" value="F:hydrolase activity"/>
    <property type="evidence" value="ECO:0007669"/>
    <property type="project" value="UniProtKB-KW"/>
</dbReference>
<dbReference type="InterPro" id="IPR015797">
    <property type="entry name" value="NUDIX_hydrolase-like_dom_sf"/>
</dbReference>